<dbReference type="PROSITE" id="PS50801">
    <property type="entry name" value="STAS"/>
    <property type="match status" value="1"/>
</dbReference>
<comment type="similarity">
    <text evidence="1 2">Belongs to the anti-sigma-factor antagonist family.</text>
</comment>
<dbReference type="EMBL" id="AP027925">
    <property type="protein sequence ID" value="BED93158.1"/>
    <property type="molecule type" value="Genomic_DNA"/>
</dbReference>
<dbReference type="NCBIfam" id="TIGR00377">
    <property type="entry name" value="ant_ant_sig"/>
    <property type="match status" value="1"/>
</dbReference>
<dbReference type="AlphaFoldDB" id="A0AA48IAL8"/>
<dbReference type="Pfam" id="PF01740">
    <property type="entry name" value="STAS"/>
    <property type="match status" value="1"/>
</dbReference>
<dbReference type="PANTHER" id="PTHR33495:SF2">
    <property type="entry name" value="ANTI-SIGMA FACTOR ANTAGONIST TM_1081-RELATED"/>
    <property type="match status" value="1"/>
</dbReference>
<dbReference type="CDD" id="cd07043">
    <property type="entry name" value="STAS_anti-anti-sigma_factors"/>
    <property type="match status" value="1"/>
</dbReference>
<organism evidence="4">
    <name type="scientific">Candidatus Paraimprobicoccus trichonymphae</name>
    <dbReference type="NCBI Taxonomy" id="3033793"/>
    <lineage>
        <taxon>Bacteria</taxon>
        <taxon>Bacillati</taxon>
        <taxon>Bacillota</taxon>
        <taxon>Clostridia</taxon>
        <taxon>Candidatus Paraimprobicoccus</taxon>
    </lineage>
</organism>
<dbReference type="InterPro" id="IPR036513">
    <property type="entry name" value="STAS_dom_sf"/>
</dbReference>
<dbReference type="Proteomes" id="UP001335720">
    <property type="component" value="Chromosome"/>
</dbReference>
<name>A0AA48IAL8_9FIRM</name>
<dbReference type="KEGG" id="ptrh:RsTaC01_1133"/>
<evidence type="ECO:0000256" key="2">
    <source>
        <dbReference type="RuleBase" id="RU003749"/>
    </source>
</evidence>
<gene>
    <name evidence="4" type="ORF">RsTaC01_1133</name>
</gene>
<dbReference type="InterPro" id="IPR003658">
    <property type="entry name" value="Anti-sigma_ant"/>
</dbReference>
<accession>A0AA48IAL8</accession>
<sequence>MIFENETSNLNVGQVFLNFKKETLLVGINGDIDHHTAQGIREQIDESINSNLPKLVYIDLKNVSFMDSSGIGLIIGRFKLITNLSGKLKVINIPERLQRMIKLSGLLKLGIF</sequence>
<dbReference type="PANTHER" id="PTHR33495">
    <property type="entry name" value="ANTI-SIGMA FACTOR ANTAGONIST TM_1081-RELATED-RELATED"/>
    <property type="match status" value="1"/>
</dbReference>
<evidence type="ECO:0000259" key="3">
    <source>
        <dbReference type="PROSITE" id="PS50801"/>
    </source>
</evidence>
<dbReference type="SUPFAM" id="SSF52091">
    <property type="entry name" value="SpoIIaa-like"/>
    <property type="match status" value="1"/>
</dbReference>
<proteinExistence type="inferred from homology"/>
<feature type="domain" description="STAS" evidence="3">
    <location>
        <begin position="24"/>
        <end position="112"/>
    </location>
</feature>
<dbReference type="Gene3D" id="3.30.750.24">
    <property type="entry name" value="STAS domain"/>
    <property type="match status" value="1"/>
</dbReference>
<dbReference type="GO" id="GO:0043856">
    <property type="term" value="F:anti-sigma factor antagonist activity"/>
    <property type="evidence" value="ECO:0007669"/>
    <property type="project" value="InterPro"/>
</dbReference>
<protein>
    <recommendedName>
        <fullName evidence="2">Anti-sigma factor antagonist</fullName>
    </recommendedName>
</protein>
<dbReference type="InterPro" id="IPR002645">
    <property type="entry name" value="STAS_dom"/>
</dbReference>
<evidence type="ECO:0000313" key="4">
    <source>
        <dbReference type="EMBL" id="BED93158.1"/>
    </source>
</evidence>
<evidence type="ECO:0000256" key="1">
    <source>
        <dbReference type="ARBA" id="ARBA00009013"/>
    </source>
</evidence>
<reference evidence="4" key="1">
    <citation type="journal article" date="2023" name="ISME J.">
        <title>Emergence of putative energy parasites within Clostridia revealed by genome analysis of a novel endosymbiotic clade.</title>
        <authorList>
            <person name="Takahashi K."/>
            <person name="Kuwahara H."/>
            <person name="Horikawa Y."/>
            <person name="Izawa K."/>
            <person name="Kato D."/>
            <person name="Inagaki T."/>
            <person name="Yuki M."/>
            <person name="Ohkuma M."/>
            <person name="Hongoh Y."/>
        </authorList>
    </citation>
    <scope>NUCLEOTIDE SEQUENCE</scope>
    <source>
        <strain evidence="4">RsTa-C01</strain>
    </source>
</reference>